<evidence type="ECO:0000256" key="1">
    <source>
        <dbReference type="ARBA" id="ARBA00006432"/>
    </source>
</evidence>
<dbReference type="Gene3D" id="3.30.300.30">
    <property type="match status" value="1"/>
</dbReference>
<dbReference type="InterPro" id="IPR042099">
    <property type="entry name" value="ANL_N_sf"/>
</dbReference>
<evidence type="ECO:0000313" key="5">
    <source>
        <dbReference type="EMBL" id="MDQ2088406.1"/>
    </source>
</evidence>
<proteinExistence type="inferred from homology"/>
<dbReference type="PANTHER" id="PTHR43201:SF5">
    <property type="entry name" value="MEDIUM-CHAIN ACYL-COA LIGASE ACSF2, MITOCHONDRIAL"/>
    <property type="match status" value="1"/>
</dbReference>
<dbReference type="Pfam" id="PF00501">
    <property type="entry name" value="AMP-binding"/>
    <property type="match status" value="1"/>
</dbReference>
<dbReference type="InterPro" id="IPR045851">
    <property type="entry name" value="AMP-bd_C_sf"/>
</dbReference>
<dbReference type="PROSITE" id="PS00455">
    <property type="entry name" value="AMP_BINDING"/>
    <property type="match status" value="1"/>
</dbReference>
<organism evidence="5 6">
    <name type="scientific">Marimonas arenosa</name>
    <dbReference type="NCBI Taxonomy" id="1795305"/>
    <lineage>
        <taxon>Bacteria</taxon>
        <taxon>Pseudomonadati</taxon>
        <taxon>Pseudomonadota</taxon>
        <taxon>Alphaproteobacteria</taxon>
        <taxon>Rhodobacterales</taxon>
        <taxon>Paracoccaceae</taxon>
        <taxon>Marimonas</taxon>
    </lineage>
</organism>
<evidence type="ECO:0000259" key="3">
    <source>
        <dbReference type="Pfam" id="PF00501"/>
    </source>
</evidence>
<reference evidence="5" key="2">
    <citation type="submission" date="2023-02" db="EMBL/GenBank/DDBJ databases">
        <title>'Rhodoalgimonas zhirmunskyi' gen. nov., isolated from a red alga.</title>
        <authorList>
            <person name="Nedashkovskaya O.I."/>
            <person name="Otstavnykh N.Y."/>
            <person name="Bystritskaya E.P."/>
            <person name="Balabanova L.A."/>
            <person name="Isaeva M.P."/>
        </authorList>
    </citation>
    <scope>NUCLEOTIDE SEQUENCE</scope>
    <source>
        <strain evidence="5">KCTC 52189</strain>
    </source>
</reference>
<dbReference type="InterPro" id="IPR025110">
    <property type="entry name" value="AMP-bd_C"/>
</dbReference>
<dbReference type="Pfam" id="PF13193">
    <property type="entry name" value="AMP-binding_C"/>
    <property type="match status" value="1"/>
</dbReference>
<evidence type="ECO:0000259" key="4">
    <source>
        <dbReference type="Pfam" id="PF13193"/>
    </source>
</evidence>
<evidence type="ECO:0000313" key="6">
    <source>
        <dbReference type="Proteomes" id="UP001226762"/>
    </source>
</evidence>
<gene>
    <name evidence="5" type="ORF">NO357_00635</name>
</gene>
<accession>A0AAE3W8I1</accession>
<reference evidence="5" key="1">
    <citation type="submission" date="2022-07" db="EMBL/GenBank/DDBJ databases">
        <authorList>
            <person name="Otstavnykh N."/>
            <person name="Isaeva M."/>
            <person name="Bystritskaya E."/>
        </authorList>
    </citation>
    <scope>NUCLEOTIDE SEQUENCE</scope>
    <source>
        <strain evidence="5">KCTC 52189</strain>
    </source>
</reference>
<dbReference type="InterPro" id="IPR020845">
    <property type="entry name" value="AMP-binding_CS"/>
</dbReference>
<name>A0AAE3W8I1_9RHOB</name>
<dbReference type="Gene3D" id="3.40.50.12780">
    <property type="entry name" value="N-terminal domain of ligase-like"/>
    <property type="match status" value="1"/>
</dbReference>
<protein>
    <submittedName>
        <fullName evidence="5">AMP-binding protein</fullName>
    </submittedName>
</protein>
<keyword evidence="2" id="KW-0436">Ligase</keyword>
<dbReference type="GO" id="GO:0031956">
    <property type="term" value="F:medium-chain fatty acid-CoA ligase activity"/>
    <property type="evidence" value="ECO:0007669"/>
    <property type="project" value="TreeGrafter"/>
</dbReference>
<dbReference type="RefSeq" id="WP_306733676.1">
    <property type="nucleotide sequence ID" value="NZ_JANHAX010000001.1"/>
</dbReference>
<feature type="domain" description="AMP-dependent synthetase/ligase" evidence="3">
    <location>
        <begin position="8"/>
        <end position="361"/>
    </location>
</feature>
<dbReference type="AlphaFoldDB" id="A0AAE3W8I1"/>
<dbReference type="Proteomes" id="UP001226762">
    <property type="component" value="Unassembled WGS sequence"/>
</dbReference>
<evidence type="ECO:0000256" key="2">
    <source>
        <dbReference type="ARBA" id="ARBA00022598"/>
    </source>
</evidence>
<keyword evidence="6" id="KW-1185">Reference proteome</keyword>
<comment type="similarity">
    <text evidence="1">Belongs to the ATP-dependent AMP-binding enzyme family.</text>
</comment>
<feature type="domain" description="AMP-binding enzyme C-terminal" evidence="4">
    <location>
        <begin position="412"/>
        <end position="486"/>
    </location>
</feature>
<sequence length="502" mass="52520">MRMHDLLEAAARDKGTALAIIDHDGARHSWADMAAGAAAARAALAARGVRPGDRVVIVLENSAAMLAWLFGASQLGAVVSPVNARLTGPELERIVSHADAAAVVFTVDTGPAPRAHAEAFAAERAEGPVGAVAITVRPGAEALPPEDDPARQVGILLYTSGTTGQPKGAMLSQTAMVASAAASREARDLVSDDLVYLALPMSHVFGLATILAVTTTQAAARLEARFDVARLFAALDHEITVLPAVPQMHAQLFHHARAQGARRYQGRSLRYVSSGGAPLDPAWKREAEAFYGLPLQNGYGLTESASGVCMTRNALGDPDISVGVPMLGSELRVNLEAPGASPAEGIGEVEVGGPQVMLGYFRDPVATAAALTGDGWLRTGDLGRFDKDGRLHLVGRSKEMIIHSGFNVYPAEVEAALTEHPGVILAAVVGRRVEGNEEVVGFVTCTPEAGVSEEALRDFLRDRLAPYKVPSRIVIAGALPAAPTGKILKAQLLAHFAEALEA</sequence>
<dbReference type="PANTHER" id="PTHR43201">
    <property type="entry name" value="ACYL-COA SYNTHETASE"/>
    <property type="match status" value="1"/>
</dbReference>
<dbReference type="GO" id="GO:0006631">
    <property type="term" value="P:fatty acid metabolic process"/>
    <property type="evidence" value="ECO:0007669"/>
    <property type="project" value="TreeGrafter"/>
</dbReference>
<dbReference type="InterPro" id="IPR000873">
    <property type="entry name" value="AMP-dep_synth/lig_dom"/>
</dbReference>
<dbReference type="EMBL" id="JANHAX010000001">
    <property type="protein sequence ID" value="MDQ2088406.1"/>
    <property type="molecule type" value="Genomic_DNA"/>
</dbReference>
<comment type="caution">
    <text evidence="5">The sequence shown here is derived from an EMBL/GenBank/DDBJ whole genome shotgun (WGS) entry which is preliminary data.</text>
</comment>
<dbReference type="SUPFAM" id="SSF56801">
    <property type="entry name" value="Acetyl-CoA synthetase-like"/>
    <property type="match status" value="1"/>
</dbReference>